<accession>A0A183EHW1</accession>
<evidence type="ECO:0000256" key="1">
    <source>
        <dbReference type="SAM" id="MobiDB-lite"/>
    </source>
</evidence>
<name>A0A183EHW1_9BILA</name>
<dbReference type="OrthoDB" id="10036177at2759"/>
<feature type="compositionally biased region" description="Polar residues" evidence="1">
    <location>
        <begin position="1"/>
        <end position="19"/>
    </location>
</feature>
<protein>
    <submittedName>
        <fullName evidence="2 4">Uncharacterized protein</fullName>
    </submittedName>
</protein>
<evidence type="ECO:0000313" key="3">
    <source>
        <dbReference type="Proteomes" id="UP000271098"/>
    </source>
</evidence>
<dbReference type="Proteomes" id="UP000271098">
    <property type="component" value="Unassembled WGS sequence"/>
</dbReference>
<dbReference type="AlphaFoldDB" id="A0A183EHW1"/>
<dbReference type="EMBL" id="UYRT01090647">
    <property type="protein sequence ID" value="VDN36286.1"/>
    <property type="molecule type" value="Genomic_DNA"/>
</dbReference>
<evidence type="ECO:0000313" key="4">
    <source>
        <dbReference type="WBParaSite" id="GPUH_0002057701-mRNA-1"/>
    </source>
</evidence>
<feature type="region of interest" description="Disordered" evidence="1">
    <location>
        <begin position="1"/>
        <end position="62"/>
    </location>
</feature>
<feature type="compositionally biased region" description="Low complexity" evidence="1">
    <location>
        <begin position="136"/>
        <end position="149"/>
    </location>
</feature>
<feature type="region of interest" description="Disordered" evidence="1">
    <location>
        <begin position="76"/>
        <end position="96"/>
    </location>
</feature>
<keyword evidence="3" id="KW-1185">Reference proteome</keyword>
<feature type="compositionally biased region" description="Polar residues" evidence="1">
    <location>
        <begin position="113"/>
        <end position="130"/>
    </location>
</feature>
<organism evidence="4">
    <name type="scientific">Gongylonema pulchrum</name>
    <dbReference type="NCBI Taxonomy" id="637853"/>
    <lineage>
        <taxon>Eukaryota</taxon>
        <taxon>Metazoa</taxon>
        <taxon>Ecdysozoa</taxon>
        <taxon>Nematoda</taxon>
        <taxon>Chromadorea</taxon>
        <taxon>Rhabditida</taxon>
        <taxon>Spirurina</taxon>
        <taxon>Spiruromorpha</taxon>
        <taxon>Spiruroidea</taxon>
        <taxon>Gongylonematidae</taxon>
        <taxon>Gongylonema</taxon>
    </lineage>
</organism>
<gene>
    <name evidence="2" type="ORF">GPUH_LOCUS20552</name>
</gene>
<dbReference type="WBParaSite" id="GPUH_0002057701-mRNA-1">
    <property type="protein sequence ID" value="GPUH_0002057701-mRNA-1"/>
    <property type="gene ID" value="GPUH_0002057701"/>
</dbReference>
<feature type="region of interest" description="Disordered" evidence="1">
    <location>
        <begin position="113"/>
        <end position="166"/>
    </location>
</feature>
<evidence type="ECO:0000313" key="2">
    <source>
        <dbReference type="EMBL" id="VDN36286.1"/>
    </source>
</evidence>
<reference evidence="2 3" key="2">
    <citation type="submission" date="2018-11" db="EMBL/GenBank/DDBJ databases">
        <authorList>
            <consortium name="Pathogen Informatics"/>
        </authorList>
    </citation>
    <scope>NUCLEOTIDE SEQUENCE [LARGE SCALE GENOMIC DNA]</scope>
</reference>
<reference evidence="4" key="1">
    <citation type="submission" date="2016-06" db="UniProtKB">
        <authorList>
            <consortium name="WormBaseParasite"/>
        </authorList>
    </citation>
    <scope>IDENTIFICATION</scope>
</reference>
<sequence length="289" mass="31632">MQCDSATSPGQNSSADSTQSSPFSSAVSESEVDASSLSCQSSSVADTKQPFSNGGHPVRNTLRIGNKSMADVSRMRPACLNPGNTSDEDAAAEDTTNNGFWGQFRCERRNTVEQSGITWRSRSDTGTNCTERGRKTSLPRPLTPSPSVSGRSSPACLSHPVPPRSRVADIRRESNCSMESEAAHERLMQIAQQVKTIRPLLFHHQCYSPSTRQIVRNNITYSPSPSPTPSPTRHIMRSLSPMAVRQVTKRRYTSSANVEADASDLRTPGFLLNSSVKSEITFWAFIFMV</sequence>
<feature type="compositionally biased region" description="Low complexity" evidence="1">
    <location>
        <begin position="20"/>
        <end position="43"/>
    </location>
</feature>
<proteinExistence type="predicted"/>